<gene>
    <name evidence="9" type="ORF">ALECFALPRED_000328</name>
</gene>
<dbReference type="InterPro" id="IPR056884">
    <property type="entry name" value="NPHP3-like_N"/>
</dbReference>
<dbReference type="Gene3D" id="3.40.50.1820">
    <property type="entry name" value="alpha/beta hydrolase"/>
    <property type="match status" value="1"/>
</dbReference>
<comment type="caution">
    <text evidence="9">The sequence shown here is derived from an EMBL/GenBank/DDBJ whole genome shotgun (WGS) entry which is preliminary data.</text>
</comment>
<dbReference type="EMBL" id="CAJPDR010001025">
    <property type="protein sequence ID" value="CAF9943427.1"/>
    <property type="molecule type" value="Genomic_DNA"/>
</dbReference>
<dbReference type="SMART" id="SM00248">
    <property type="entry name" value="ANK"/>
    <property type="match status" value="7"/>
</dbReference>
<dbReference type="PROSITE" id="PS50297">
    <property type="entry name" value="ANK_REP_REGION"/>
    <property type="match status" value="2"/>
</dbReference>
<protein>
    <recommendedName>
        <fullName evidence="2 5">GPI inositol-deacylase</fullName>
        <ecNumber evidence="5">3.1.-.-</ecNumber>
    </recommendedName>
</protein>
<dbReference type="AlphaFoldDB" id="A0A8H3PKM1"/>
<keyword evidence="5" id="KW-0378">Hydrolase</keyword>
<dbReference type="PANTHER" id="PTHR10039:SF5">
    <property type="entry name" value="NACHT DOMAIN-CONTAINING PROTEIN"/>
    <property type="match status" value="1"/>
</dbReference>
<evidence type="ECO:0000256" key="3">
    <source>
        <dbReference type="ARBA" id="ARBA00022737"/>
    </source>
</evidence>
<comment type="function">
    <text evidence="1 5">Involved in inositol deacylation of GPI-anchored proteins which plays important roles in the quality control and ER-associated degradation of GPI-anchored proteins.</text>
</comment>
<dbReference type="Gene3D" id="3.40.50.300">
    <property type="entry name" value="P-loop containing nucleotide triphosphate hydrolases"/>
    <property type="match status" value="1"/>
</dbReference>
<evidence type="ECO:0000256" key="2">
    <source>
        <dbReference type="ARBA" id="ARBA00015856"/>
    </source>
</evidence>
<evidence type="ECO:0000256" key="1">
    <source>
        <dbReference type="ARBA" id="ARBA00003496"/>
    </source>
</evidence>
<dbReference type="PANTHER" id="PTHR10039">
    <property type="entry name" value="AMELOGENIN"/>
    <property type="match status" value="1"/>
</dbReference>
<dbReference type="Pfam" id="PF12796">
    <property type="entry name" value="Ank_2"/>
    <property type="match status" value="1"/>
</dbReference>
<name>A0A8H3PKM1_9LECA</name>
<keyword evidence="5" id="KW-0653">Protein transport</keyword>
<keyword evidence="10" id="KW-1185">Reference proteome</keyword>
<dbReference type="Proteomes" id="UP000664203">
    <property type="component" value="Unassembled WGS sequence"/>
</dbReference>
<dbReference type="InterPro" id="IPR012908">
    <property type="entry name" value="PGAP1-ab_dom-like"/>
</dbReference>
<evidence type="ECO:0000256" key="5">
    <source>
        <dbReference type="RuleBase" id="RU365011"/>
    </source>
</evidence>
<feature type="repeat" description="ANK" evidence="4">
    <location>
        <begin position="840"/>
        <end position="872"/>
    </location>
</feature>
<feature type="repeat" description="ANK" evidence="4">
    <location>
        <begin position="1046"/>
        <end position="1073"/>
    </location>
</feature>
<dbReference type="SUPFAM" id="SSF52540">
    <property type="entry name" value="P-loop containing nucleoside triphosphate hydrolases"/>
    <property type="match status" value="1"/>
</dbReference>
<evidence type="ECO:0000256" key="6">
    <source>
        <dbReference type="SAM" id="MobiDB-lite"/>
    </source>
</evidence>
<dbReference type="Pfam" id="PF13857">
    <property type="entry name" value="Ank_5"/>
    <property type="match status" value="1"/>
</dbReference>
<dbReference type="GO" id="GO:0016788">
    <property type="term" value="F:hydrolase activity, acting on ester bonds"/>
    <property type="evidence" value="ECO:0007669"/>
    <property type="project" value="InterPro"/>
</dbReference>
<dbReference type="SUPFAM" id="SSF48403">
    <property type="entry name" value="Ankyrin repeat"/>
    <property type="match status" value="1"/>
</dbReference>
<evidence type="ECO:0000259" key="7">
    <source>
        <dbReference type="Pfam" id="PF07819"/>
    </source>
</evidence>
<keyword evidence="5" id="KW-0472">Membrane</keyword>
<dbReference type="InterPro" id="IPR002110">
    <property type="entry name" value="Ankyrin_rpt"/>
</dbReference>
<dbReference type="PROSITE" id="PS50088">
    <property type="entry name" value="ANK_REPEAT"/>
    <property type="match status" value="4"/>
</dbReference>
<keyword evidence="5" id="KW-0256">Endoplasmic reticulum</keyword>
<dbReference type="OrthoDB" id="194358at2759"/>
<proteinExistence type="inferred from homology"/>
<evidence type="ECO:0000259" key="8">
    <source>
        <dbReference type="Pfam" id="PF24883"/>
    </source>
</evidence>
<accession>A0A8H3PKM1</accession>
<feature type="repeat" description="ANK" evidence="4">
    <location>
        <begin position="873"/>
        <end position="914"/>
    </location>
</feature>
<feature type="region of interest" description="Disordered" evidence="6">
    <location>
        <begin position="1"/>
        <end position="34"/>
    </location>
</feature>
<dbReference type="InterPro" id="IPR036770">
    <property type="entry name" value="Ankyrin_rpt-contain_sf"/>
</dbReference>
<evidence type="ECO:0000313" key="9">
    <source>
        <dbReference type="EMBL" id="CAF9943427.1"/>
    </source>
</evidence>
<reference evidence="9" key="1">
    <citation type="submission" date="2021-03" db="EMBL/GenBank/DDBJ databases">
        <authorList>
            <person name="Tagirdzhanova G."/>
        </authorList>
    </citation>
    <scope>NUCLEOTIDE SEQUENCE</scope>
</reference>
<evidence type="ECO:0000256" key="4">
    <source>
        <dbReference type="PROSITE-ProRule" id="PRU00023"/>
    </source>
</evidence>
<dbReference type="InterPro" id="IPR027417">
    <property type="entry name" value="P-loop_NTPase"/>
</dbReference>
<feature type="repeat" description="ANK" evidence="4">
    <location>
        <begin position="915"/>
        <end position="948"/>
    </location>
</feature>
<sequence length="1073" mass="121308">MSWKRRITSMLPARDPSGRADKEMTTSSETSEPSDALGLHVLYDSTRASSTSVNETTDDSCLEHVDIIAVHGLGGGAFTTWTHKDTGKLWLRDLLPVFFANSRIMSYGYDASVYPSRSTLHILNYAEDLLFELNTYRRSEQEEKRRIVFVGHSMGGLVIKKALDLARNEQNYRSIYTLTRGIMFMGTPHDGADVVRLASTIVRIASTVANVNTSNLYLIERGSEQLKGISRAFGFMNHLAIVTVLESNETLIPYTKTSKMVVPESSARLNGGDREIVFSIAGADHHGICKFKGEGDGEFRKVRIAMQELASNREVRKGSSEERARSSASTGDKQACLQSLFFSEMNIRRYDIADPSTTTCTWLSEHQTYLKWFTEHQGLLWIKGNPGAGKSTLVKYTYEAAERNRNETSIFASFFFHGRGALIQKNSIGLFRSLLHQLAQQIPDLLETLTSLYKKKCETEGRFGENWNWHEKELRDFFSSYFPNLAEAYKVRIYIDALDECGEDAAIDLVEFFGLFTGSFGVCFSCRHYPLVALEYGLEISVEHQNTRDIEVYVDNTIMSKIKDRDLAEEIRDAITERSSGIFQWVVLVADNVLKKCMKGKSRAYVLRSILDSPIGLKALYKDLLSRIQKEDLLQSLHLMQWVCFAERPLKMAELRFAMVVHPESPCTSIRQCQGTPEYVETDEQMARNICDLSKGLIEVQGHDQFRFAQFIHQSVKDYVLETWLRLMDRTSKDSVIGRGHYWLSRSCIKYLSMEEIKTHDWNRRTAGETERAFPFLEYSTMNWTTHTQRVEKENIPQDDLVAIFSPSSDSVLQDWNKSCSLLGKDLLLFPFFKSNDLSRGSNVLHIASWYNLVSVVVACLAQGFDINTKNSLGQTPLHYATREPPLASFIQKGNERIVSFLLENGAEPDSRDQYGITPLSYAASNGEDTLVEMLLARRDVQLNSRDDYGETPLAKAVIHRHTGVVKLLLQRDDLEVNSINSNGYTPLCRAILIENGEATVRLLLDRKDVNVNTGSPLSCASWVGNEDLVRLLLKRADIEVNQKFRGITPLASAIELGHNTVAELLKQHGATL</sequence>
<feature type="domain" description="GPI inositol-deacylase PGAP1-like alpha/beta" evidence="7">
    <location>
        <begin position="117"/>
        <end position="229"/>
    </location>
</feature>
<dbReference type="Pfam" id="PF24883">
    <property type="entry name" value="NPHP3_N"/>
    <property type="match status" value="1"/>
</dbReference>
<organism evidence="9 10">
    <name type="scientific">Alectoria fallacina</name>
    <dbReference type="NCBI Taxonomy" id="1903189"/>
    <lineage>
        <taxon>Eukaryota</taxon>
        <taxon>Fungi</taxon>
        <taxon>Dikarya</taxon>
        <taxon>Ascomycota</taxon>
        <taxon>Pezizomycotina</taxon>
        <taxon>Lecanoromycetes</taxon>
        <taxon>OSLEUM clade</taxon>
        <taxon>Lecanoromycetidae</taxon>
        <taxon>Lecanorales</taxon>
        <taxon>Lecanorineae</taxon>
        <taxon>Parmeliaceae</taxon>
        <taxon>Alectoria</taxon>
    </lineage>
</organism>
<dbReference type="Pfam" id="PF07819">
    <property type="entry name" value="PGAP1"/>
    <property type="match status" value="1"/>
</dbReference>
<dbReference type="Gene3D" id="1.25.40.20">
    <property type="entry name" value="Ankyrin repeat-containing domain"/>
    <property type="match status" value="3"/>
</dbReference>
<keyword evidence="5" id="KW-0813">Transport</keyword>
<dbReference type="InterPro" id="IPR029058">
    <property type="entry name" value="AB_hydrolase_fold"/>
</dbReference>
<dbReference type="EC" id="3.1.-.-" evidence="5"/>
<feature type="domain" description="Nephrocystin 3-like N-terminal" evidence="8">
    <location>
        <begin position="359"/>
        <end position="514"/>
    </location>
</feature>
<keyword evidence="4" id="KW-0040">ANK repeat</keyword>
<evidence type="ECO:0000313" key="10">
    <source>
        <dbReference type="Proteomes" id="UP000664203"/>
    </source>
</evidence>
<dbReference type="GO" id="GO:0005789">
    <property type="term" value="C:endoplasmic reticulum membrane"/>
    <property type="evidence" value="ECO:0007669"/>
    <property type="project" value="UniProtKB-SubCell"/>
</dbReference>
<dbReference type="GO" id="GO:0015031">
    <property type="term" value="P:protein transport"/>
    <property type="evidence" value="ECO:0007669"/>
    <property type="project" value="UniProtKB-KW"/>
</dbReference>
<keyword evidence="3" id="KW-0677">Repeat</keyword>
<comment type="similarity">
    <text evidence="5">Belongs to the GPI inositol-deacylase family.</text>
</comment>
<comment type="subcellular location">
    <subcellularLocation>
        <location evidence="5">Endoplasmic reticulum membrane</location>
    </subcellularLocation>
</comment>
<dbReference type="SUPFAM" id="SSF53474">
    <property type="entry name" value="alpha/beta-Hydrolases"/>
    <property type="match status" value="1"/>
</dbReference>